<dbReference type="SUPFAM" id="SSF46689">
    <property type="entry name" value="Homeodomain-like"/>
    <property type="match status" value="1"/>
</dbReference>
<gene>
    <name evidence="6" type="ORF">D6T63_13420</name>
</gene>
<feature type="DNA-binding region" description="H-T-H motif" evidence="4">
    <location>
        <begin position="32"/>
        <end position="51"/>
    </location>
</feature>
<accession>A0A3A5LZ45</accession>
<keyword evidence="7" id="KW-1185">Reference proteome</keyword>
<keyword evidence="2 4" id="KW-0238">DNA-binding</keyword>
<evidence type="ECO:0000256" key="3">
    <source>
        <dbReference type="ARBA" id="ARBA00023163"/>
    </source>
</evidence>
<feature type="domain" description="HTH tetR-type" evidence="5">
    <location>
        <begin position="9"/>
        <end position="69"/>
    </location>
</feature>
<evidence type="ECO:0000313" key="7">
    <source>
        <dbReference type="Proteomes" id="UP000272560"/>
    </source>
</evidence>
<evidence type="ECO:0000259" key="5">
    <source>
        <dbReference type="PROSITE" id="PS50977"/>
    </source>
</evidence>
<evidence type="ECO:0000256" key="4">
    <source>
        <dbReference type="PROSITE-ProRule" id="PRU00335"/>
    </source>
</evidence>
<name>A0A3A5LZ45_9MICC</name>
<dbReference type="OrthoDB" id="3196926at2"/>
<evidence type="ECO:0000256" key="1">
    <source>
        <dbReference type="ARBA" id="ARBA00023015"/>
    </source>
</evidence>
<comment type="caution">
    <text evidence="6">The sequence shown here is derived from an EMBL/GenBank/DDBJ whole genome shotgun (WGS) entry which is preliminary data.</text>
</comment>
<dbReference type="InterPro" id="IPR009057">
    <property type="entry name" value="Homeodomain-like_sf"/>
</dbReference>
<dbReference type="EMBL" id="QZVT01000007">
    <property type="protein sequence ID" value="RJT77956.1"/>
    <property type="molecule type" value="Genomic_DNA"/>
</dbReference>
<dbReference type="PANTHER" id="PTHR47506">
    <property type="entry name" value="TRANSCRIPTIONAL REGULATORY PROTEIN"/>
    <property type="match status" value="1"/>
</dbReference>
<dbReference type="Proteomes" id="UP000272560">
    <property type="component" value="Unassembled WGS sequence"/>
</dbReference>
<keyword evidence="3" id="KW-0804">Transcription</keyword>
<dbReference type="Gene3D" id="1.10.357.10">
    <property type="entry name" value="Tetracycline Repressor, domain 2"/>
    <property type="match status" value="1"/>
</dbReference>
<dbReference type="Pfam" id="PF00440">
    <property type="entry name" value="TetR_N"/>
    <property type="match status" value="1"/>
</dbReference>
<evidence type="ECO:0000256" key="2">
    <source>
        <dbReference type="ARBA" id="ARBA00023125"/>
    </source>
</evidence>
<evidence type="ECO:0000313" key="6">
    <source>
        <dbReference type="EMBL" id="RJT77956.1"/>
    </source>
</evidence>
<dbReference type="PANTHER" id="PTHR47506:SF1">
    <property type="entry name" value="HTH-TYPE TRANSCRIPTIONAL REGULATOR YJDC"/>
    <property type="match status" value="1"/>
</dbReference>
<protein>
    <submittedName>
        <fullName evidence="6">TetR/AcrR family transcriptional regulator</fullName>
    </submittedName>
</protein>
<keyword evidence="1" id="KW-0805">Transcription regulation</keyword>
<organism evidence="6 7">
    <name type="scientific">Arthrobacter cheniae</name>
    <dbReference type="NCBI Taxonomy" id="1258888"/>
    <lineage>
        <taxon>Bacteria</taxon>
        <taxon>Bacillati</taxon>
        <taxon>Actinomycetota</taxon>
        <taxon>Actinomycetes</taxon>
        <taxon>Micrococcales</taxon>
        <taxon>Micrococcaceae</taxon>
        <taxon>Arthrobacter</taxon>
    </lineage>
</organism>
<dbReference type="SUPFAM" id="SSF48498">
    <property type="entry name" value="Tetracyclin repressor-like, C-terminal domain"/>
    <property type="match status" value="1"/>
</dbReference>
<sequence length="194" mass="21193">METAVQAQTGARERILTSSYDLFLARGVRAVGVNEIIAAAGVAKASFYSHFPSKDDLVLAFFERRESVFTVGYLTAESQRRADTPRDQLMAIFEIFDEWFHTPGFTGCPYIRALLENGPGQPLGAASLAYIEETRTNVRDAATLMGLTDPDDFAYCWLVILQGAIVSGVGIDPDSAARIRTLGEMLISLHTPAL</sequence>
<dbReference type="InterPro" id="IPR036271">
    <property type="entry name" value="Tet_transcr_reg_TetR-rel_C_sf"/>
</dbReference>
<proteinExistence type="predicted"/>
<dbReference type="GO" id="GO:0003677">
    <property type="term" value="F:DNA binding"/>
    <property type="evidence" value="ECO:0007669"/>
    <property type="project" value="UniProtKB-UniRule"/>
</dbReference>
<dbReference type="InterPro" id="IPR001647">
    <property type="entry name" value="HTH_TetR"/>
</dbReference>
<dbReference type="AlphaFoldDB" id="A0A3A5LZ45"/>
<dbReference type="PRINTS" id="PR00455">
    <property type="entry name" value="HTHTETR"/>
</dbReference>
<dbReference type="PROSITE" id="PS50977">
    <property type="entry name" value="HTH_TETR_2"/>
    <property type="match status" value="1"/>
</dbReference>
<dbReference type="RefSeq" id="WP_120149569.1">
    <property type="nucleotide sequence ID" value="NZ_QZVT01000007.1"/>
</dbReference>
<reference evidence="6 7" key="1">
    <citation type="submission" date="2018-09" db="EMBL/GenBank/DDBJ databases">
        <title>Novel species of Arthrobacter.</title>
        <authorList>
            <person name="Liu Q."/>
            <person name="Xin Y.-H."/>
        </authorList>
    </citation>
    <scope>NUCLEOTIDE SEQUENCE [LARGE SCALE GENOMIC DNA]</scope>
    <source>
        <strain evidence="6 7">Hz2</strain>
    </source>
</reference>